<organism evidence="1 2">
    <name type="scientific">Polaribacter phage Leef_1</name>
    <dbReference type="NCBI Taxonomy" id="2745684"/>
    <lineage>
        <taxon>Viruses</taxon>
        <taxon>Duplodnaviria</taxon>
        <taxon>Heunggongvirae</taxon>
        <taxon>Uroviricota</taxon>
        <taxon>Caudoviricetes</taxon>
        <taxon>Helgolandviridae</taxon>
        <taxon>Leefvirus</taxon>
        <taxon>Leefvirus Leef</taxon>
    </lineage>
</organism>
<evidence type="ECO:0000313" key="2">
    <source>
        <dbReference type="Proteomes" id="UP000693839"/>
    </source>
</evidence>
<dbReference type="Proteomes" id="UP000693839">
    <property type="component" value="Segment"/>
</dbReference>
<evidence type="ECO:0000313" key="1">
    <source>
        <dbReference type="EMBL" id="QQV91372.1"/>
    </source>
</evidence>
<accession>A0A8E4ZDS8</accession>
<dbReference type="EMBL" id="MT732473">
    <property type="protein sequence ID" value="QQV91372.1"/>
    <property type="molecule type" value="Genomic_DNA"/>
</dbReference>
<keyword evidence="2" id="KW-1185">Reference proteome</keyword>
<name>A0A8E4ZDS8_9CAUD</name>
<protein>
    <submittedName>
        <fullName evidence="1">Uncharacterized protein</fullName>
    </submittedName>
</protein>
<reference evidence="1" key="1">
    <citation type="submission" date="2020-07" db="EMBL/GenBank/DDBJ databases">
        <title>Highly diverse flavobacterial phages as mortality factor during North Sea spring blooms.</title>
        <authorList>
            <person name="Bartlau N."/>
            <person name="Wichels A."/>
            <person name="Krohne G."/>
            <person name="Adriaenssens E.M."/>
            <person name="Heins A."/>
            <person name="Fuchs B.M."/>
            <person name="Amann R."/>
            <person name="Moraru C."/>
        </authorList>
    </citation>
    <scope>NUCLEOTIDE SEQUENCE</scope>
</reference>
<proteinExistence type="predicted"/>
<sequence length="82" mass="9384">MKTDYSNEIKTLISSVFNSATSADKTAEPKTLGELHLFIIKVLPAKWIDQTDIYNVLEELEFTPSFGEKDSEKGMYYFVNLK</sequence>
<gene>
    <name evidence="1" type="ORF">Leef1_1</name>
</gene>